<dbReference type="Pfam" id="PF18008">
    <property type="entry name" value="Bac_RepA_C"/>
    <property type="match status" value="1"/>
</dbReference>
<evidence type="ECO:0000259" key="2">
    <source>
        <dbReference type="Pfam" id="PF06970"/>
    </source>
</evidence>
<evidence type="ECO:0000313" key="4">
    <source>
        <dbReference type="EMBL" id="BAP28989.1"/>
    </source>
</evidence>
<keyword evidence="5" id="KW-0614">Plasmid</keyword>
<evidence type="ECO:0000313" key="5">
    <source>
        <dbReference type="EMBL" id="BAP29015.1"/>
    </source>
</evidence>
<accession>A0A077KA66</accession>
<evidence type="ECO:0000256" key="1">
    <source>
        <dbReference type="SAM" id="MobiDB-lite"/>
    </source>
</evidence>
<dbReference type="EMBL" id="AB914479">
    <property type="protein sequence ID" value="BAP28989.1"/>
    <property type="molecule type" value="Genomic_DNA"/>
</dbReference>
<organism evidence="5">
    <name type="scientific">Tetragenococcus halophilus</name>
    <name type="common">Pediococcus halophilus</name>
    <dbReference type="NCBI Taxonomy" id="51669"/>
    <lineage>
        <taxon>Bacteria</taxon>
        <taxon>Bacillati</taxon>
        <taxon>Bacillota</taxon>
        <taxon>Bacilli</taxon>
        <taxon>Lactobacillales</taxon>
        <taxon>Enterococcaceae</taxon>
        <taxon>Tetragenococcus</taxon>
    </lineage>
</organism>
<dbReference type="InterPro" id="IPR010724">
    <property type="entry name" value="RepA_N"/>
</dbReference>
<name>A0A077KA66_TETHA</name>
<reference evidence="5" key="1">
    <citation type="journal article" date="2014" name="Fish. Sci.">
        <title>Analysis of plasmids encoding the tyrosine decarboxylase gene in Tetragenococcus halophilus isolated from fish sauce.</title>
        <authorList>
            <person name="Satomi M."/>
            <person name="Shozen K."/>
            <person name="Furutani A."/>
            <person name="Fukui Y."/>
            <person name="Kimura M."/>
            <person name="Yasuike M."/>
            <person name="Funatsu Y."/>
            <person name="Yano Y."/>
        </authorList>
    </citation>
    <scope>NUCLEOTIDE SEQUENCE</scope>
    <source>
        <strain evidence="4">TyrA</strain>
        <strain evidence="5">TyrB</strain>
        <plasmid evidence="4">pTDC-A</plasmid>
        <plasmid evidence="5">pTDC-B</plasmid>
    </source>
</reference>
<protein>
    <submittedName>
        <fullName evidence="5">Plasmid replication initiation protein</fullName>
    </submittedName>
</protein>
<feature type="domain" description="Replication initiator A N-terminal" evidence="2">
    <location>
        <begin position="22"/>
        <end position="96"/>
    </location>
</feature>
<feature type="domain" description="Replication initiator protein A C-terminal" evidence="3">
    <location>
        <begin position="256"/>
        <end position="346"/>
    </location>
</feature>
<sequence>MNQQNHQQNFNFYKANNVYGNLFFQFPKVLIYGENYKTLSAEAKIAYMLLKDRLEYSIKNEWIDKDNNLYFIFTNQELGSLFNCHNQKVIKIKKELENANLLLQKQMGFNPKTGKNEPNRLYLADLEVTATDVYQKHANEQENARSLGTSGNVKNTLPQDTAESLGTSGNVKNTLPQDTVDNASKSLGTSGNVKNTLNLDRETNKPLDTNRYNIDTTSLDFSNKKYTAEQLEQQNQDLMTHAQEFLTDQASYPTFLNQESIDLLGKWCNTPKELHRFIGIILNARKDTEKEKQVHFFLDHDTYQQQMTNTIRRFFNAIRKDDHTIHTTTENYLYGTFKHLFADIANDILNEQWQKEDERNEQAFLANVEQQLNNKQ</sequence>
<dbReference type="RefSeq" id="WP_031944074.1">
    <property type="nucleotide sequence ID" value="NC_024990.1"/>
</dbReference>
<dbReference type="AlphaFoldDB" id="A0A077KA66"/>
<feature type="compositionally biased region" description="Polar residues" evidence="1">
    <location>
        <begin position="144"/>
        <end position="198"/>
    </location>
</feature>
<proteinExistence type="predicted"/>
<dbReference type="Pfam" id="PF06970">
    <property type="entry name" value="RepA_N"/>
    <property type="match status" value="1"/>
</dbReference>
<geneLocation type="plasmid" evidence="4">
    <name>pTDC-A</name>
</geneLocation>
<geneLocation type="plasmid" evidence="5">
    <name>pTDC-B</name>
</geneLocation>
<evidence type="ECO:0000259" key="3">
    <source>
        <dbReference type="Pfam" id="PF18008"/>
    </source>
</evidence>
<dbReference type="InterPro" id="IPR041151">
    <property type="entry name" value="Bac_RepA_C"/>
</dbReference>
<feature type="region of interest" description="Disordered" evidence="1">
    <location>
        <begin position="141"/>
        <end position="204"/>
    </location>
</feature>
<dbReference type="EMBL" id="AB914743">
    <property type="protein sequence ID" value="BAP29015.1"/>
    <property type="molecule type" value="Genomic_DNA"/>
</dbReference>
<gene>
    <name evidence="5" type="primary">repA</name>
</gene>